<dbReference type="AlphaFoldDB" id="A0AA39I4S4"/>
<dbReference type="SUPFAM" id="SSF54001">
    <property type="entry name" value="Cysteine proteinases"/>
    <property type="match status" value="1"/>
</dbReference>
<dbReference type="InterPro" id="IPR038765">
    <property type="entry name" value="Papain-like_cys_pep_sf"/>
</dbReference>
<organism evidence="2 3">
    <name type="scientific">Steinernema hermaphroditum</name>
    <dbReference type="NCBI Taxonomy" id="289476"/>
    <lineage>
        <taxon>Eukaryota</taxon>
        <taxon>Metazoa</taxon>
        <taxon>Ecdysozoa</taxon>
        <taxon>Nematoda</taxon>
        <taxon>Chromadorea</taxon>
        <taxon>Rhabditida</taxon>
        <taxon>Tylenchina</taxon>
        <taxon>Panagrolaimomorpha</taxon>
        <taxon>Strongyloidoidea</taxon>
        <taxon>Steinernematidae</taxon>
        <taxon>Steinernema</taxon>
    </lineage>
</organism>
<dbReference type="Proteomes" id="UP001175271">
    <property type="component" value="Unassembled WGS sequence"/>
</dbReference>
<evidence type="ECO:0000256" key="1">
    <source>
        <dbReference type="SAM" id="MobiDB-lite"/>
    </source>
</evidence>
<gene>
    <name evidence="2" type="ORF">QR680_012828</name>
</gene>
<reference evidence="2" key="1">
    <citation type="submission" date="2023-06" db="EMBL/GenBank/DDBJ databases">
        <title>Genomic analysis of the entomopathogenic nematode Steinernema hermaphroditum.</title>
        <authorList>
            <person name="Schwarz E.M."/>
            <person name="Heppert J.K."/>
            <person name="Baniya A."/>
            <person name="Schwartz H.T."/>
            <person name="Tan C.-H."/>
            <person name="Antoshechkin I."/>
            <person name="Sternberg P.W."/>
            <person name="Goodrich-Blair H."/>
            <person name="Dillman A.R."/>
        </authorList>
    </citation>
    <scope>NUCLEOTIDE SEQUENCE</scope>
    <source>
        <strain evidence="2">PS9179</strain>
        <tissue evidence="2">Whole animal</tissue>
    </source>
</reference>
<protein>
    <submittedName>
        <fullName evidence="2">Uncharacterized protein</fullName>
    </submittedName>
</protein>
<evidence type="ECO:0000313" key="2">
    <source>
        <dbReference type="EMBL" id="KAK0417090.1"/>
    </source>
</evidence>
<keyword evidence="3" id="KW-1185">Reference proteome</keyword>
<accession>A0AA39I4S4</accession>
<name>A0AA39I4S4_9BILA</name>
<comment type="caution">
    <text evidence="2">The sequence shown here is derived from an EMBL/GenBank/DDBJ whole genome shotgun (WGS) entry which is preliminary data.</text>
</comment>
<sequence>MKEDADRAAAEAAMDVDTSIDAGDAQDGAQKSHTSQKKADAKGPNGEPAAEEEEKPFEEANKKDADLHGVPAFDGVDHDMQMNLVDDPEEQQKKKGDLYADPILFSQGQVADADGDEFFLLDEEMINELAKNGLRVSRQFLSFRRITMQALYIHDPRGPVMKFKEGEEKKAGKKAAKGPKKTKLTAYFDLCKVDPAARELRFDEISQQYVFNERQKKWVKRKINLGEIVTRVGTISSANKELFAIRLLLLYCTGVTSWEDLRTVPDKDGKPMLCDTFCYPDDFLLNNVDLAKGSNVLLPRNSAVFKWNDVILNRMSDRAKTSVGIDRNMERREDQEKKTLEDRRRAAKKASHEIEIMATQAGTPAELPPALKACELFQPEDMPTMEMAHVSFTMFSTSDALDCFNGEEYITELAILRYLAYRVQLINLRDGARPVTVVHPSMYYPNYELDDCDLPEFTYLQRDRYTMAVIPIHISRRRDNIEIDHWAVAIADLDWGQAVIYDSSPETTEPCMDYVRNRGRQPVVHPSG</sequence>
<proteinExistence type="predicted"/>
<dbReference type="EMBL" id="JAUCMV010000002">
    <property type="protein sequence ID" value="KAK0417090.1"/>
    <property type="molecule type" value="Genomic_DNA"/>
</dbReference>
<feature type="region of interest" description="Disordered" evidence="1">
    <location>
        <begin position="1"/>
        <end position="75"/>
    </location>
</feature>
<evidence type="ECO:0000313" key="3">
    <source>
        <dbReference type="Proteomes" id="UP001175271"/>
    </source>
</evidence>
<feature type="compositionally biased region" description="Basic and acidic residues" evidence="1">
    <location>
        <begin position="57"/>
        <end position="67"/>
    </location>
</feature>